<gene>
    <name evidence="4" type="ORF">Ahy_B06g084887</name>
</gene>
<dbReference type="InterPro" id="IPR011992">
    <property type="entry name" value="EF-hand-dom_pair"/>
</dbReference>
<dbReference type="PROSITE" id="PS50222">
    <property type="entry name" value="EF_HAND_2"/>
    <property type="match status" value="1"/>
</dbReference>
<evidence type="ECO:0000259" key="3">
    <source>
        <dbReference type="PROSITE" id="PS50222"/>
    </source>
</evidence>
<dbReference type="Gene3D" id="1.10.238.10">
    <property type="entry name" value="EF-hand"/>
    <property type="match status" value="1"/>
</dbReference>
<dbReference type="AlphaFoldDB" id="A0A444YSZ8"/>
<accession>A0A444YSZ8</accession>
<evidence type="ECO:0000256" key="2">
    <source>
        <dbReference type="SAM" id="MobiDB-lite"/>
    </source>
</evidence>
<feature type="domain" description="EF-hand" evidence="3">
    <location>
        <begin position="361"/>
        <end position="396"/>
    </location>
</feature>
<dbReference type="EMBL" id="SDMP01000016">
    <property type="protein sequence ID" value="RYR05047.1"/>
    <property type="molecule type" value="Genomic_DNA"/>
</dbReference>
<dbReference type="Proteomes" id="UP000289738">
    <property type="component" value="Chromosome B06"/>
</dbReference>
<dbReference type="STRING" id="3818.A0A444YSZ8"/>
<keyword evidence="5" id="KW-1185">Reference proteome</keyword>
<name>A0A444YSZ8_ARAHY</name>
<comment type="caution">
    <text evidence="4">The sequence shown here is derived from an EMBL/GenBank/DDBJ whole genome shotgun (WGS) entry which is preliminary data.</text>
</comment>
<reference evidence="4 5" key="1">
    <citation type="submission" date="2019-01" db="EMBL/GenBank/DDBJ databases">
        <title>Sequencing of cultivated peanut Arachis hypogaea provides insights into genome evolution and oil improvement.</title>
        <authorList>
            <person name="Chen X."/>
        </authorList>
    </citation>
    <scope>NUCLEOTIDE SEQUENCE [LARGE SCALE GENOMIC DNA]</scope>
    <source>
        <strain evidence="5">cv. Fuhuasheng</strain>
        <tissue evidence="4">Leaves</tissue>
    </source>
</reference>
<sequence length="500" mass="56445">MPFIKNRSVSGLVQPSDSRPFQRFSDGFQFDNFRHQTGPFSLPIPVKIFPPREENHFTFHKEKPSSSYTQLTYTHQLTKTISPVFRRKPHRHHPQLVITLRKPSCIANRKPQSPLAATHHSPLTTDCRSKLSRPLALIVASRPDRSSTFVVSALTITGHHCRICTHYRRSTKLSLLSPLHLTLVVSVPTVAARLASSFSLLTIVEKLKQRSLLIEARKLGIALVLQIVVKDVGRNDLAALIDSSQEVAKKSLEKAAECVRCLEEDMAKARERVELQEFSLGSCPPSVGLQGMRWSTIGDKRVVKLGLDCDTNEMSILMLAKPLNGPGGMKWRSSLMRRDIHGDSINKAQLKDFWDQISDQSFDSRLRTVFDMVDKDADGRITEEEIKEIICLSATTNKLSNIQQQAKEYIALIMEELDPEETGFIMNNVTSSAKTIAGSTPWKQNQRHESSARIIRSILSNKEMRQSQSARPQSEQAVPTSDLQKERQHIRLVHVQLILK</sequence>
<dbReference type="InterPro" id="IPR002048">
    <property type="entry name" value="EF_hand_dom"/>
</dbReference>
<protein>
    <recommendedName>
        <fullName evidence="3">EF-hand domain-containing protein</fullName>
    </recommendedName>
</protein>
<evidence type="ECO:0000313" key="4">
    <source>
        <dbReference type="EMBL" id="RYR05047.1"/>
    </source>
</evidence>
<feature type="region of interest" description="Disordered" evidence="2">
    <location>
        <begin position="463"/>
        <end position="485"/>
    </location>
</feature>
<dbReference type="GO" id="GO:0005509">
    <property type="term" value="F:calcium ion binding"/>
    <property type="evidence" value="ECO:0007669"/>
    <property type="project" value="InterPro"/>
</dbReference>
<dbReference type="PANTHER" id="PTHR47264:SF3">
    <property type="entry name" value="SYNAPTOTAGMIN-5 ISOFORM X1"/>
    <property type="match status" value="1"/>
</dbReference>
<evidence type="ECO:0000313" key="5">
    <source>
        <dbReference type="Proteomes" id="UP000289738"/>
    </source>
</evidence>
<dbReference type="InterPro" id="IPR018247">
    <property type="entry name" value="EF_Hand_1_Ca_BS"/>
</dbReference>
<dbReference type="PANTHER" id="PTHR47264">
    <property type="entry name" value="OS01G0128800 PROTEIN"/>
    <property type="match status" value="1"/>
</dbReference>
<evidence type="ECO:0000256" key="1">
    <source>
        <dbReference type="ARBA" id="ARBA00022837"/>
    </source>
</evidence>
<feature type="compositionally biased region" description="Polar residues" evidence="2">
    <location>
        <begin position="466"/>
        <end position="482"/>
    </location>
</feature>
<dbReference type="PROSITE" id="PS00018">
    <property type="entry name" value="EF_HAND_1"/>
    <property type="match status" value="1"/>
</dbReference>
<proteinExistence type="predicted"/>
<keyword evidence="1" id="KW-0106">Calcium</keyword>
<organism evidence="4 5">
    <name type="scientific">Arachis hypogaea</name>
    <name type="common">Peanut</name>
    <dbReference type="NCBI Taxonomy" id="3818"/>
    <lineage>
        <taxon>Eukaryota</taxon>
        <taxon>Viridiplantae</taxon>
        <taxon>Streptophyta</taxon>
        <taxon>Embryophyta</taxon>
        <taxon>Tracheophyta</taxon>
        <taxon>Spermatophyta</taxon>
        <taxon>Magnoliopsida</taxon>
        <taxon>eudicotyledons</taxon>
        <taxon>Gunneridae</taxon>
        <taxon>Pentapetalae</taxon>
        <taxon>rosids</taxon>
        <taxon>fabids</taxon>
        <taxon>Fabales</taxon>
        <taxon>Fabaceae</taxon>
        <taxon>Papilionoideae</taxon>
        <taxon>50 kb inversion clade</taxon>
        <taxon>dalbergioids sensu lato</taxon>
        <taxon>Dalbergieae</taxon>
        <taxon>Pterocarpus clade</taxon>
        <taxon>Arachis</taxon>
    </lineage>
</organism>
<dbReference type="SUPFAM" id="SSF47473">
    <property type="entry name" value="EF-hand"/>
    <property type="match status" value="1"/>
</dbReference>